<feature type="domain" description="PDZ" evidence="1">
    <location>
        <begin position="122"/>
        <end position="168"/>
    </location>
</feature>
<dbReference type="PROSITE" id="PS50106">
    <property type="entry name" value="PDZ"/>
    <property type="match status" value="1"/>
</dbReference>
<protein>
    <recommendedName>
        <fullName evidence="1">PDZ domain-containing protein</fullName>
    </recommendedName>
</protein>
<dbReference type="Proteomes" id="UP000192247">
    <property type="component" value="Unassembled WGS sequence"/>
</dbReference>
<reference evidence="2 3" key="1">
    <citation type="journal article" date="2017" name="Gigascience">
        <title>Draft genome of the honey bee ectoparasitic mite, Tropilaelaps mercedesae, is shaped by the parasitic life history.</title>
        <authorList>
            <person name="Dong X."/>
            <person name="Armstrong S.D."/>
            <person name="Xia D."/>
            <person name="Makepeace B.L."/>
            <person name="Darby A.C."/>
            <person name="Kadowaki T."/>
        </authorList>
    </citation>
    <scope>NUCLEOTIDE SEQUENCE [LARGE SCALE GENOMIC DNA]</scope>
    <source>
        <strain evidence="2">Wuxi-XJTLU</strain>
    </source>
</reference>
<comment type="caution">
    <text evidence="2">The sequence shown here is derived from an EMBL/GenBank/DDBJ whole genome shotgun (WGS) entry which is preliminary data.</text>
</comment>
<dbReference type="SUPFAM" id="SSF50156">
    <property type="entry name" value="PDZ domain-like"/>
    <property type="match status" value="1"/>
</dbReference>
<dbReference type="InterPro" id="IPR001478">
    <property type="entry name" value="PDZ"/>
</dbReference>
<keyword evidence="3" id="KW-1185">Reference proteome</keyword>
<gene>
    <name evidence="2" type="ORF">BIW11_03854</name>
</gene>
<dbReference type="OrthoDB" id="4217619at2759"/>
<sequence>MELYSDGPPRSRIKRMFGSLCNWPSLPEERSCACGCFNSIIEIMQELRTAAFEHAVIEALKSELRNRLSVYSWINKQFFTPEDAKIQSWILSWIIDFAIICDLRSKTLQPLYSMKDVFRPRLVSVEEENTNLALGAQGSRVIVSAVIPSSDADRAKVLENDVILEINGAVIGAPCDIIANAGSKRFQYIRTDARQESGEINTTFRVTLQPDRRYINFGLWAASKSQPELLGYGSMHLYACLAHCLEAEGPTIISLPLGHPDRMTSKLVPRTLQKHIRALGFNSRLCHGNIELRMTVIR</sequence>
<dbReference type="InterPro" id="IPR036034">
    <property type="entry name" value="PDZ_sf"/>
</dbReference>
<dbReference type="EMBL" id="MNPL01012615">
    <property type="protein sequence ID" value="OQR72045.1"/>
    <property type="molecule type" value="Genomic_DNA"/>
</dbReference>
<name>A0A1V9XER5_9ACAR</name>
<evidence type="ECO:0000313" key="2">
    <source>
        <dbReference type="EMBL" id="OQR72045.1"/>
    </source>
</evidence>
<evidence type="ECO:0000259" key="1">
    <source>
        <dbReference type="PROSITE" id="PS50106"/>
    </source>
</evidence>
<organism evidence="2 3">
    <name type="scientific">Tropilaelaps mercedesae</name>
    <dbReference type="NCBI Taxonomy" id="418985"/>
    <lineage>
        <taxon>Eukaryota</taxon>
        <taxon>Metazoa</taxon>
        <taxon>Ecdysozoa</taxon>
        <taxon>Arthropoda</taxon>
        <taxon>Chelicerata</taxon>
        <taxon>Arachnida</taxon>
        <taxon>Acari</taxon>
        <taxon>Parasitiformes</taxon>
        <taxon>Mesostigmata</taxon>
        <taxon>Gamasina</taxon>
        <taxon>Dermanyssoidea</taxon>
        <taxon>Laelapidae</taxon>
        <taxon>Tropilaelaps</taxon>
    </lineage>
</organism>
<accession>A0A1V9XER5</accession>
<dbReference type="InParanoid" id="A0A1V9XER5"/>
<evidence type="ECO:0000313" key="3">
    <source>
        <dbReference type="Proteomes" id="UP000192247"/>
    </source>
</evidence>
<dbReference type="Gene3D" id="2.30.42.10">
    <property type="match status" value="1"/>
</dbReference>
<proteinExistence type="predicted"/>
<dbReference type="AlphaFoldDB" id="A0A1V9XER5"/>